<feature type="chain" id="PRO_5030891509" evidence="1">
    <location>
        <begin position="22"/>
        <end position="208"/>
    </location>
</feature>
<dbReference type="EMBL" id="JACGDA010000042">
    <property type="protein sequence ID" value="MBA6149376.1"/>
    <property type="molecule type" value="Genomic_DNA"/>
</dbReference>
<reference evidence="2 3" key="1">
    <citation type="submission" date="2020-07" db="EMBL/GenBank/DDBJ databases">
        <title>Diversity of carbapenemase encoding genes among Pseudomonas putida group clinical isolates in a tertiary Brazilian hospital.</title>
        <authorList>
            <person name="Alberto-Lei F."/>
            <person name="Nodari C.S."/>
            <person name="Streling A.P."/>
            <person name="Paulino J.T."/>
            <person name="Bessa-Neto F.O."/>
            <person name="Cayo R."/>
            <person name="Gales A.C."/>
        </authorList>
    </citation>
    <scope>NUCLEOTIDE SEQUENCE [LARGE SCALE GENOMIC DNA]</scope>
    <source>
        <strain evidence="2 3">11213</strain>
    </source>
</reference>
<gene>
    <name evidence="2" type="ORF">H4C15_17945</name>
</gene>
<feature type="signal peptide" evidence="1">
    <location>
        <begin position="1"/>
        <end position="21"/>
    </location>
</feature>
<evidence type="ECO:0000313" key="2">
    <source>
        <dbReference type="EMBL" id="MBA6149376.1"/>
    </source>
</evidence>
<dbReference type="RefSeq" id="WP_182336903.1">
    <property type="nucleotide sequence ID" value="NZ_JACGDA010000042.1"/>
</dbReference>
<proteinExistence type="predicted"/>
<keyword evidence="1" id="KW-0732">Signal</keyword>
<organism evidence="2 3">
    <name type="scientific">Pseudomonas juntendi</name>
    <dbReference type="NCBI Taxonomy" id="2666183"/>
    <lineage>
        <taxon>Bacteria</taxon>
        <taxon>Pseudomonadati</taxon>
        <taxon>Pseudomonadota</taxon>
        <taxon>Gammaproteobacteria</taxon>
        <taxon>Pseudomonadales</taxon>
        <taxon>Pseudomonadaceae</taxon>
        <taxon>Pseudomonas</taxon>
    </lineage>
</organism>
<evidence type="ECO:0000256" key="1">
    <source>
        <dbReference type="SAM" id="SignalP"/>
    </source>
</evidence>
<evidence type="ECO:0000313" key="3">
    <source>
        <dbReference type="Proteomes" id="UP000577346"/>
    </source>
</evidence>
<name>A0A7W2LYU7_9PSED</name>
<dbReference type="Proteomes" id="UP000577346">
    <property type="component" value="Unassembled WGS sequence"/>
</dbReference>
<comment type="caution">
    <text evidence="2">The sequence shown here is derived from an EMBL/GenBank/DDBJ whole genome shotgun (WGS) entry which is preliminary data.</text>
</comment>
<dbReference type="AlphaFoldDB" id="A0A7W2LYU7"/>
<sequence length="208" mass="24293">MKIPLLLIALLSSGAFDFALASECKDVRQQSENVTRKAGTYEQMKDYIDKNYQSCLCRSENYKEFKEEVEAITGSPNSANINGTQIDIVGAHCEIVISTVQDGCENINALSGLGQLEHYQREDCRWNLKKLNISREYEDFVYTNDFTDSMRDERNKRFQAADDEHAQKRLELDKSNPEYKWECKRHQDMFAKEGIKFTEEHRVRFKCY</sequence>
<protein>
    <submittedName>
        <fullName evidence="2">Uncharacterized protein</fullName>
    </submittedName>
</protein>
<accession>A0A7W2LYU7</accession>